<feature type="domain" description="PLD phosphodiesterase" evidence="4">
    <location>
        <begin position="128"/>
        <end position="155"/>
    </location>
</feature>
<reference evidence="5 6" key="1">
    <citation type="submission" date="2021-05" db="EMBL/GenBank/DDBJ databases">
        <title>The draft genome of Geobacter chapellei DSM 13688.</title>
        <authorList>
            <person name="Xu Z."/>
            <person name="Masuda Y."/>
            <person name="Itoh H."/>
            <person name="Senoo K."/>
        </authorList>
    </citation>
    <scope>NUCLEOTIDE SEQUENCE [LARGE SCALE GENOMIC DNA]</scope>
    <source>
        <strain evidence="5 6">DSM 13688</strain>
    </source>
</reference>
<dbReference type="PROSITE" id="PS50035">
    <property type="entry name" value="PLD"/>
    <property type="match status" value="2"/>
</dbReference>
<dbReference type="SUPFAM" id="SSF56024">
    <property type="entry name" value="Phospholipase D/nuclease"/>
    <property type="match status" value="2"/>
</dbReference>
<evidence type="ECO:0000256" key="1">
    <source>
        <dbReference type="ARBA" id="ARBA00022737"/>
    </source>
</evidence>
<proteinExistence type="predicted"/>
<accession>A0ABS5UCP7</accession>
<dbReference type="InterPro" id="IPR001736">
    <property type="entry name" value="PLipase_D/transphosphatidylase"/>
</dbReference>
<keyword evidence="1" id="KW-0677">Repeat</keyword>
<sequence length="502" mass="57646">MNILEPGINCMGIYETCTTGVIVDARDYYRAIYHAACAAERYLLFTGWQFDTEVSLLRGKDAEKAAGDVRFLHFLEQLCLSKPDLEIYILAWDFSMIFSMEREWFQDIIFNWTTSERIHFRFDNRHAVGATHHQKLVVIDGMLAFVGGMDICADRWDDRRHLFENPERADTNGPFDSYHDIQSFHTGPVVDTLVEIFKQRWINSGAEPLSLEQGNGPIPLDMEQLIPLSARQVGISRTQALTFNPQQNHILEIRNLFIKAVLSAEHFIYLENQYFSSQAVYNALIERMNDPERPRLQIVMILPSQFPLTEKLFIGRTQMKMMRSLQQVAVDSGHKLGVYSTACMKEGVRQMTFIHSKLMVVDDRFLSLGSANITNRSMGLDTELNVSWEAEPGQDELVKSITRVRTSLLAEHAGLFNRCLEQSFENTDGLVEYLNKLADDPDMRLCHYEPDPSLENTPWEDALDPVTSFVDPLEHDFEKMSSRDSIFAKGIHQLTQWVNSII</sequence>
<feature type="domain" description="PLD phosphodiesterase" evidence="4">
    <location>
        <begin position="350"/>
        <end position="377"/>
    </location>
</feature>
<dbReference type="InterPro" id="IPR025202">
    <property type="entry name" value="PLD-like_dom"/>
</dbReference>
<dbReference type="RefSeq" id="WP_214301440.1">
    <property type="nucleotide sequence ID" value="NZ_JAHDYS010000021.1"/>
</dbReference>
<dbReference type="PANTHER" id="PTHR18896:SF60">
    <property type="entry name" value="PHOSPHOLIPASE D"/>
    <property type="match status" value="1"/>
</dbReference>
<evidence type="ECO:0000259" key="4">
    <source>
        <dbReference type="PROSITE" id="PS50035"/>
    </source>
</evidence>
<comment type="caution">
    <text evidence="5">The sequence shown here is derived from an EMBL/GenBank/DDBJ whole genome shotgun (WGS) entry which is preliminary data.</text>
</comment>
<evidence type="ECO:0000256" key="3">
    <source>
        <dbReference type="ARBA" id="ARBA00023098"/>
    </source>
</evidence>
<dbReference type="PANTHER" id="PTHR18896">
    <property type="entry name" value="PHOSPHOLIPASE D"/>
    <property type="match status" value="1"/>
</dbReference>
<dbReference type="InterPro" id="IPR015679">
    <property type="entry name" value="PLipase_D_fam"/>
</dbReference>
<dbReference type="CDD" id="cd09140">
    <property type="entry name" value="PLDc_vPLD1_2_like_bac_1"/>
    <property type="match status" value="1"/>
</dbReference>
<evidence type="ECO:0000313" key="5">
    <source>
        <dbReference type="EMBL" id="MBT1073420.1"/>
    </source>
</evidence>
<dbReference type="SMART" id="SM00155">
    <property type="entry name" value="PLDc"/>
    <property type="match status" value="2"/>
</dbReference>
<dbReference type="EMBL" id="JAHDYS010000021">
    <property type="protein sequence ID" value="MBT1073420.1"/>
    <property type="molecule type" value="Genomic_DNA"/>
</dbReference>
<dbReference type="Pfam" id="PF00614">
    <property type="entry name" value="PLDc"/>
    <property type="match status" value="1"/>
</dbReference>
<dbReference type="Gene3D" id="3.30.870.10">
    <property type="entry name" value="Endonuclease Chain A"/>
    <property type="match status" value="2"/>
</dbReference>
<evidence type="ECO:0000313" key="6">
    <source>
        <dbReference type="Proteomes" id="UP000784128"/>
    </source>
</evidence>
<organism evidence="5 6">
    <name type="scientific">Pelotalea chapellei</name>
    <dbReference type="NCBI Taxonomy" id="44671"/>
    <lineage>
        <taxon>Bacteria</taxon>
        <taxon>Pseudomonadati</taxon>
        <taxon>Thermodesulfobacteriota</taxon>
        <taxon>Desulfuromonadia</taxon>
        <taxon>Geobacterales</taxon>
        <taxon>Geobacteraceae</taxon>
        <taxon>Pelotalea</taxon>
    </lineage>
</organism>
<keyword evidence="2" id="KW-0378">Hydrolase</keyword>
<protein>
    <submittedName>
        <fullName evidence="5">Phospholipase</fullName>
    </submittedName>
</protein>
<gene>
    <name evidence="5" type="ORF">KJB30_16635</name>
</gene>
<dbReference type="Pfam" id="PF13091">
    <property type="entry name" value="PLDc_2"/>
    <property type="match status" value="1"/>
</dbReference>
<dbReference type="CDD" id="cd09143">
    <property type="entry name" value="PLDc_vPLD1_2_like_bac_2"/>
    <property type="match status" value="1"/>
</dbReference>
<evidence type="ECO:0000256" key="2">
    <source>
        <dbReference type="ARBA" id="ARBA00022801"/>
    </source>
</evidence>
<name>A0ABS5UCP7_9BACT</name>
<dbReference type="Proteomes" id="UP000784128">
    <property type="component" value="Unassembled WGS sequence"/>
</dbReference>
<keyword evidence="6" id="KW-1185">Reference proteome</keyword>
<keyword evidence="3" id="KW-0443">Lipid metabolism</keyword>